<dbReference type="InterPro" id="IPR027791">
    <property type="entry name" value="Galactosyl_T_C"/>
</dbReference>
<feature type="transmembrane region" description="Helical" evidence="11">
    <location>
        <begin position="35"/>
        <end position="52"/>
    </location>
</feature>
<keyword evidence="9 11" id="KW-0472">Membrane</keyword>
<comment type="pathway">
    <text evidence="2 11">Protein modification; protein glycosylation.</text>
</comment>
<keyword evidence="7 11" id="KW-0735">Signal-anchor</keyword>
<gene>
    <name evidence="14" type="ORF">ECPE_LOCUS6949</name>
</gene>
<name>A0A183AJ14_9TREM</name>
<dbReference type="GO" id="GO:0016020">
    <property type="term" value="C:membrane"/>
    <property type="evidence" value="ECO:0007669"/>
    <property type="project" value="UniProtKB-SubCell"/>
</dbReference>
<dbReference type="OrthoDB" id="10016069at2759"/>
<proteinExistence type="inferred from homology"/>
<reference evidence="14 15" key="2">
    <citation type="submission" date="2018-11" db="EMBL/GenBank/DDBJ databases">
        <authorList>
            <consortium name="Pathogen Informatics"/>
        </authorList>
    </citation>
    <scope>NUCLEOTIDE SEQUENCE [LARGE SCALE GENOMIC DNA]</scope>
    <source>
        <strain evidence="14 15">Egypt</strain>
    </source>
</reference>
<dbReference type="PANTHER" id="PTHR19300">
    <property type="entry name" value="BETA-1,4-GALACTOSYLTRANSFERASE"/>
    <property type="match status" value="1"/>
</dbReference>
<dbReference type="InterPro" id="IPR003859">
    <property type="entry name" value="Galactosyl_T"/>
</dbReference>
<dbReference type="Gene3D" id="3.90.550.10">
    <property type="entry name" value="Spore Coat Polysaccharide Biosynthesis Protein SpsA, Chain A"/>
    <property type="match status" value="1"/>
</dbReference>
<keyword evidence="8 11" id="KW-1133">Transmembrane helix</keyword>
<dbReference type="InterPro" id="IPR029044">
    <property type="entry name" value="Nucleotide-diphossugar_trans"/>
</dbReference>
<comment type="function">
    <text evidence="11">Catalyses the transfer of galactose onto proteins or lipids.</text>
</comment>
<sequence length="418" mass="48769">MRECLSVPTITILVNALDPNALFTSRRKIRNSVRVLSYMFLVILMLIIYNASSDRLSASSNTEFTESAATQSERIQTHSTSPFTKLVWHTFYQFVDPQTLDIHPNATWFALSLFATDHEAMDPSIRNEHLEDQLLEQLRRENITIDMGGYYNPDNVMDMKNCNQVNRTLTIVVPYRKRAQNLLSFLSYMHRFLPLKAVRYRLVVLEQTSLKAFNRAKLFNAGLRELGLLIDEGKRPFTEDVTTRLNCTNYCFVLHDVDKLPVSMQTPYECHWNPLQLVRIGVARNKSAVMLGNIQLEKGKSEHWFYENFFGGVTVVNKRVLQRVNGMSNVFFGWGGEDDDFRARMTRRHIPVDLAPWNFSRFYFLDHAGDSPFNRRARTLLGGNRVWIRMNRDGMRQTRYTVRQRIVRPLYTLYQISV</sequence>
<dbReference type="GO" id="GO:0005975">
    <property type="term" value="P:carbohydrate metabolic process"/>
    <property type="evidence" value="ECO:0007669"/>
    <property type="project" value="InterPro"/>
</dbReference>
<evidence type="ECO:0000256" key="3">
    <source>
        <dbReference type="ARBA" id="ARBA00005735"/>
    </source>
</evidence>
<feature type="domain" description="Galactosyltransferase C-terminal" evidence="12">
    <location>
        <begin position="305"/>
        <end position="367"/>
    </location>
</feature>
<dbReference type="PANTHER" id="PTHR19300:SF57">
    <property type="entry name" value="BETA-1,4-N-ACETYLGALACTOSAMINYLTRANSFERASE"/>
    <property type="match status" value="1"/>
</dbReference>
<evidence type="ECO:0000256" key="4">
    <source>
        <dbReference type="ARBA" id="ARBA00022676"/>
    </source>
</evidence>
<dbReference type="GO" id="GO:0008378">
    <property type="term" value="F:galactosyltransferase activity"/>
    <property type="evidence" value="ECO:0007669"/>
    <property type="project" value="TreeGrafter"/>
</dbReference>
<dbReference type="EMBL" id="UZAN01043992">
    <property type="protein sequence ID" value="VDP79760.1"/>
    <property type="molecule type" value="Genomic_DNA"/>
</dbReference>
<evidence type="ECO:0000256" key="10">
    <source>
        <dbReference type="ARBA" id="ARBA00023180"/>
    </source>
</evidence>
<accession>A0A183AJ14</accession>
<evidence type="ECO:0000256" key="1">
    <source>
        <dbReference type="ARBA" id="ARBA00004606"/>
    </source>
</evidence>
<dbReference type="Pfam" id="PF13733">
    <property type="entry name" value="Glyco_transf_7N"/>
    <property type="match status" value="1"/>
</dbReference>
<dbReference type="GO" id="GO:0033842">
    <property type="term" value="F:N-acetyl-beta-glucosaminyl-derivative 4-beta-N-acetylgalactosaminyltransferase activity"/>
    <property type="evidence" value="ECO:0007669"/>
    <property type="project" value="TreeGrafter"/>
</dbReference>
<dbReference type="UniPathway" id="UPA00378"/>
<dbReference type="GO" id="GO:0006688">
    <property type="term" value="P:glycosphingolipid biosynthetic process"/>
    <property type="evidence" value="ECO:0007669"/>
    <property type="project" value="TreeGrafter"/>
</dbReference>
<keyword evidence="10 11" id="KW-0325">Glycoprotein</keyword>
<comment type="subcellular location">
    <subcellularLocation>
        <location evidence="1">Membrane</location>
        <topology evidence="1">Single-pass type II membrane protein</topology>
    </subcellularLocation>
</comment>
<evidence type="ECO:0000313" key="15">
    <source>
        <dbReference type="Proteomes" id="UP000272942"/>
    </source>
</evidence>
<organism evidence="16">
    <name type="scientific">Echinostoma caproni</name>
    <dbReference type="NCBI Taxonomy" id="27848"/>
    <lineage>
        <taxon>Eukaryota</taxon>
        <taxon>Metazoa</taxon>
        <taxon>Spiralia</taxon>
        <taxon>Lophotrochozoa</taxon>
        <taxon>Platyhelminthes</taxon>
        <taxon>Trematoda</taxon>
        <taxon>Digenea</taxon>
        <taxon>Plagiorchiida</taxon>
        <taxon>Echinostomata</taxon>
        <taxon>Echinostomatoidea</taxon>
        <taxon>Echinostomatidae</taxon>
        <taxon>Echinostoma</taxon>
    </lineage>
</organism>
<evidence type="ECO:0000256" key="5">
    <source>
        <dbReference type="ARBA" id="ARBA00022679"/>
    </source>
</evidence>
<dbReference type="AlphaFoldDB" id="A0A183AJ14"/>
<evidence type="ECO:0000256" key="8">
    <source>
        <dbReference type="ARBA" id="ARBA00022989"/>
    </source>
</evidence>
<evidence type="ECO:0000256" key="7">
    <source>
        <dbReference type="ARBA" id="ARBA00022968"/>
    </source>
</evidence>
<evidence type="ECO:0000313" key="14">
    <source>
        <dbReference type="EMBL" id="VDP79760.1"/>
    </source>
</evidence>
<evidence type="ECO:0000256" key="2">
    <source>
        <dbReference type="ARBA" id="ARBA00004922"/>
    </source>
</evidence>
<keyword evidence="5 11" id="KW-0808">Transferase</keyword>
<evidence type="ECO:0000259" key="12">
    <source>
        <dbReference type="Pfam" id="PF02709"/>
    </source>
</evidence>
<dbReference type="GO" id="GO:0005794">
    <property type="term" value="C:Golgi apparatus"/>
    <property type="evidence" value="ECO:0007669"/>
    <property type="project" value="TreeGrafter"/>
</dbReference>
<feature type="domain" description="Galactosyltransferase N-terminal" evidence="13">
    <location>
        <begin position="131"/>
        <end position="271"/>
    </location>
</feature>
<evidence type="ECO:0000256" key="6">
    <source>
        <dbReference type="ARBA" id="ARBA00022692"/>
    </source>
</evidence>
<evidence type="ECO:0000256" key="9">
    <source>
        <dbReference type="ARBA" id="ARBA00023136"/>
    </source>
</evidence>
<reference evidence="16" key="1">
    <citation type="submission" date="2016-06" db="UniProtKB">
        <authorList>
            <consortium name="WormBaseParasite"/>
        </authorList>
    </citation>
    <scope>IDENTIFICATION</scope>
</reference>
<keyword evidence="4 11" id="KW-0328">Glycosyltransferase</keyword>
<dbReference type="Proteomes" id="UP000272942">
    <property type="component" value="Unassembled WGS sequence"/>
</dbReference>
<keyword evidence="15" id="KW-1185">Reference proteome</keyword>
<dbReference type="WBParaSite" id="ECPE_0000696301-mRNA-1">
    <property type="protein sequence ID" value="ECPE_0000696301-mRNA-1"/>
    <property type="gene ID" value="ECPE_0000696301"/>
</dbReference>
<dbReference type="SUPFAM" id="SSF53448">
    <property type="entry name" value="Nucleotide-diphospho-sugar transferases"/>
    <property type="match status" value="1"/>
</dbReference>
<protein>
    <recommendedName>
        <fullName evidence="11">Beta-1,4-galactosyltransferase</fullName>
        <ecNumber evidence="11">2.4.1.-</ecNumber>
    </recommendedName>
</protein>
<evidence type="ECO:0000259" key="13">
    <source>
        <dbReference type="Pfam" id="PF13733"/>
    </source>
</evidence>
<keyword evidence="6 11" id="KW-0812">Transmembrane</keyword>
<evidence type="ECO:0000313" key="16">
    <source>
        <dbReference type="WBParaSite" id="ECPE_0000696301-mRNA-1"/>
    </source>
</evidence>
<dbReference type="EC" id="2.4.1.-" evidence="11"/>
<dbReference type="PRINTS" id="PR02050">
    <property type="entry name" value="B14GALTRFASE"/>
</dbReference>
<dbReference type="InterPro" id="IPR027995">
    <property type="entry name" value="Galactosyl_T_N"/>
</dbReference>
<dbReference type="Pfam" id="PF02709">
    <property type="entry name" value="Glyco_transf_7C"/>
    <property type="match status" value="1"/>
</dbReference>
<comment type="similarity">
    <text evidence="3 11">Belongs to the glycosyltransferase 7 family.</text>
</comment>
<evidence type="ECO:0000256" key="11">
    <source>
        <dbReference type="RuleBase" id="RU368121"/>
    </source>
</evidence>